<evidence type="ECO:0000256" key="5">
    <source>
        <dbReference type="ARBA" id="ARBA00022723"/>
    </source>
</evidence>
<dbReference type="Gene3D" id="1.10.760.10">
    <property type="entry name" value="Cytochrome c-like domain"/>
    <property type="match status" value="1"/>
</dbReference>
<feature type="binding site" description="covalent" evidence="9">
    <location>
        <position position="65"/>
    </location>
    <ligand>
        <name>heme c</name>
        <dbReference type="ChEBI" id="CHEBI:61717"/>
    </ligand>
</feature>
<evidence type="ECO:0000256" key="6">
    <source>
        <dbReference type="ARBA" id="ARBA00022989"/>
    </source>
</evidence>
<evidence type="ECO:0000313" key="13">
    <source>
        <dbReference type="EMBL" id="PQA86965.1"/>
    </source>
</evidence>
<feature type="chain" id="PRO_5015765303" description="Cytochrome c1" evidence="11">
    <location>
        <begin position="24"/>
        <end position="304"/>
    </location>
</feature>
<keyword evidence="3 9" id="KW-0349">Heme</keyword>
<dbReference type="GO" id="GO:0020037">
    <property type="term" value="F:heme binding"/>
    <property type="evidence" value="ECO:0007669"/>
    <property type="project" value="InterPro"/>
</dbReference>
<dbReference type="PRINTS" id="PR00603">
    <property type="entry name" value="CYTOCHROMEC1"/>
</dbReference>
<dbReference type="Pfam" id="PF02167">
    <property type="entry name" value="Cytochrom_C1"/>
    <property type="match status" value="1"/>
</dbReference>
<evidence type="ECO:0000256" key="10">
    <source>
        <dbReference type="SAM" id="Phobius"/>
    </source>
</evidence>
<evidence type="ECO:0000256" key="4">
    <source>
        <dbReference type="ARBA" id="ARBA00022692"/>
    </source>
</evidence>
<dbReference type="OrthoDB" id="9808471at2"/>
<keyword evidence="8 10" id="KW-0472">Membrane</keyword>
<evidence type="ECO:0000256" key="1">
    <source>
        <dbReference type="ARBA" id="ARBA00004370"/>
    </source>
</evidence>
<proteinExistence type="predicted"/>
<evidence type="ECO:0000256" key="8">
    <source>
        <dbReference type="ARBA" id="ARBA00023136"/>
    </source>
</evidence>
<evidence type="ECO:0000259" key="12">
    <source>
        <dbReference type="PROSITE" id="PS51007"/>
    </source>
</evidence>
<feature type="binding site" description="covalent" evidence="9">
    <location>
        <position position="61"/>
    </location>
    <ligand>
        <name>heme c</name>
        <dbReference type="ChEBI" id="CHEBI:61717"/>
    </ligand>
</feature>
<dbReference type="PANTHER" id="PTHR10266:SF3">
    <property type="entry name" value="CYTOCHROME C1, HEME PROTEIN, MITOCHONDRIAL"/>
    <property type="match status" value="1"/>
</dbReference>
<organism evidence="13 14">
    <name type="scientific">Hyphococcus luteus</name>
    <dbReference type="NCBI Taxonomy" id="2058213"/>
    <lineage>
        <taxon>Bacteria</taxon>
        <taxon>Pseudomonadati</taxon>
        <taxon>Pseudomonadota</taxon>
        <taxon>Alphaproteobacteria</taxon>
        <taxon>Parvularculales</taxon>
        <taxon>Parvularculaceae</taxon>
        <taxon>Hyphococcus</taxon>
    </lineage>
</organism>
<keyword evidence="11" id="KW-0732">Signal</keyword>
<keyword evidence="4 10" id="KW-0812">Transmembrane</keyword>
<comment type="cofactor">
    <cofactor evidence="9">
        <name>heme c</name>
        <dbReference type="ChEBI" id="CHEBI:61717"/>
    </cofactor>
    <text evidence="9">Binds 1 heme c group covalently per subunit.</text>
</comment>
<comment type="caution">
    <text evidence="13">The sequence shown here is derived from an EMBL/GenBank/DDBJ whole genome shotgun (WGS) entry which is preliminary data.</text>
</comment>
<dbReference type="InterPro" id="IPR002326">
    <property type="entry name" value="Cyt_c1"/>
</dbReference>
<dbReference type="GO" id="GO:0016020">
    <property type="term" value="C:membrane"/>
    <property type="evidence" value="ECO:0007669"/>
    <property type="project" value="UniProtKB-SubCell"/>
</dbReference>
<feature type="signal peptide" evidence="11">
    <location>
        <begin position="1"/>
        <end position="23"/>
    </location>
</feature>
<dbReference type="InterPro" id="IPR009056">
    <property type="entry name" value="Cyt_c-like_dom"/>
</dbReference>
<comment type="subcellular location">
    <subcellularLocation>
        <location evidence="1">Membrane</location>
    </subcellularLocation>
</comment>
<dbReference type="PANTHER" id="PTHR10266">
    <property type="entry name" value="CYTOCHROME C1"/>
    <property type="match status" value="1"/>
</dbReference>
<evidence type="ECO:0000256" key="7">
    <source>
        <dbReference type="ARBA" id="ARBA00023004"/>
    </source>
</evidence>
<gene>
    <name evidence="13" type="ORF">CW354_14975</name>
</gene>
<dbReference type="Proteomes" id="UP000239504">
    <property type="component" value="Unassembled WGS sequence"/>
</dbReference>
<feature type="transmembrane region" description="Helical" evidence="10">
    <location>
        <begin position="275"/>
        <end position="295"/>
    </location>
</feature>
<keyword evidence="5 9" id="KW-0479">Metal-binding</keyword>
<dbReference type="SUPFAM" id="SSF46626">
    <property type="entry name" value="Cytochrome c"/>
    <property type="match status" value="1"/>
</dbReference>
<evidence type="ECO:0000256" key="3">
    <source>
        <dbReference type="ARBA" id="ARBA00022617"/>
    </source>
</evidence>
<dbReference type="PROSITE" id="PS51007">
    <property type="entry name" value="CYTC"/>
    <property type="match status" value="1"/>
</dbReference>
<dbReference type="GO" id="GO:0009055">
    <property type="term" value="F:electron transfer activity"/>
    <property type="evidence" value="ECO:0007669"/>
    <property type="project" value="InterPro"/>
</dbReference>
<accession>A0A2S7K393</accession>
<dbReference type="GO" id="GO:0046872">
    <property type="term" value="F:metal ion binding"/>
    <property type="evidence" value="ECO:0007669"/>
    <property type="project" value="UniProtKB-KW"/>
</dbReference>
<protein>
    <recommendedName>
        <fullName evidence="2">Cytochrome c1</fullName>
    </recommendedName>
</protein>
<feature type="domain" description="Cytochrome c" evidence="12">
    <location>
        <begin position="48"/>
        <end position="167"/>
    </location>
</feature>
<reference evidence="13 14" key="1">
    <citation type="submission" date="2017-12" db="EMBL/GenBank/DDBJ databases">
        <authorList>
            <person name="Hurst M.R.H."/>
        </authorList>
    </citation>
    <scope>NUCLEOTIDE SEQUENCE [LARGE SCALE GENOMIC DNA]</scope>
    <source>
        <strain evidence="13 14">SY-3-19</strain>
    </source>
</reference>
<evidence type="ECO:0000256" key="11">
    <source>
        <dbReference type="SAM" id="SignalP"/>
    </source>
</evidence>
<keyword evidence="6 10" id="KW-1133">Transmembrane helix</keyword>
<keyword evidence="14" id="KW-1185">Reference proteome</keyword>
<dbReference type="EMBL" id="PJCH01000011">
    <property type="protein sequence ID" value="PQA86965.1"/>
    <property type="molecule type" value="Genomic_DNA"/>
</dbReference>
<name>A0A2S7K393_9PROT</name>
<keyword evidence="7 9" id="KW-0408">Iron</keyword>
<evidence type="ECO:0000256" key="9">
    <source>
        <dbReference type="PIRSR" id="PIRSR602326-1"/>
    </source>
</evidence>
<sequence length="304" mass="33422">MFTARTLMIALFAAFAGHSAALAAGGGAKHPEHQHWHFSGVFGTYDQNALQRGYQVYETVCSNCHSLNLVAFRNLGQKGGPFYLAECPEGVADSIDCSNPNDNPIVKALAAKYKYQVTDGPDDTGEMFQREALPADRIPPPYANEQLARMANNNALPPDLSLITKARKAGPDYVYSLITGYEDPPPTVNLAPGQHYNPYFEGDMTAVMKPEYLHQGHPVDGVEVPPGGTLAMAPPLADGIIEYGDGSPQTVEQYAKDVVEFLMWAAEPKMEARKALGVMTIIYLIILACILYWSYRKIWEHLKK</sequence>
<evidence type="ECO:0000256" key="2">
    <source>
        <dbReference type="ARBA" id="ARBA00016165"/>
    </source>
</evidence>
<dbReference type="InterPro" id="IPR036909">
    <property type="entry name" value="Cyt_c-like_dom_sf"/>
</dbReference>
<evidence type="ECO:0000313" key="14">
    <source>
        <dbReference type="Proteomes" id="UP000239504"/>
    </source>
</evidence>
<dbReference type="AlphaFoldDB" id="A0A2S7K393"/>
<feature type="binding site" description="covalent" evidence="9">
    <location>
        <position position="64"/>
    </location>
    <ligand>
        <name>heme c</name>
        <dbReference type="ChEBI" id="CHEBI:61717"/>
    </ligand>
</feature>
<dbReference type="Gene3D" id="1.20.5.100">
    <property type="entry name" value="Cytochrome c1, transmembrane anchor, C-terminal"/>
    <property type="match status" value="1"/>
</dbReference>